<proteinExistence type="predicted"/>
<dbReference type="PANTHER" id="PTHR33021:SF292">
    <property type="entry name" value="EARLY NODULIN-LIKE PROTEIN 22"/>
    <property type="match status" value="1"/>
</dbReference>
<dbReference type="PANTHER" id="PTHR33021">
    <property type="entry name" value="BLUE COPPER PROTEIN"/>
    <property type="match status" value="1"/>
</dbReference>
<dbReference type="InterPro" id="IPR039391">
    <property type="entry name" value="Phytocyanin-like"/>
</dbReference>
<name>A0A835JZU3_9ROSI</name>
<dbReference type="Pfam" id="PF02298">
    <property type="entry name" value="Cu_bind_like"/>
    <property type="match status" value="1"/>
</dbReference>
<keyword evidence="9" id="KW-1185">Reference proteome</keyword>
<keyword evidence="1" id="KW-0479">Metal-binding</keyword>
<dbReference type="GO" id="GO:0046872">
    <property type="term" value="F:metal ion binding"/>
    <property type="evidence" value="ECO:0007669"/>
    <property type="project" value="UniProtKB-KW"/>
</dbReference>
<gene>
    <name evidence="8" type="ORF">SADUNF_Sadunf07G0090000</name>
</gene>
<dbReference type="Proteomes" id="UP000657918">
    <property type="component" value="Unassembled WGS sequence"/>
</dbReference>
<dbReference type="EMBL" id="JADGMS010000007">
    <property type="protein sequence ID" value="KAF9678954.1"/>
    <property type="molecule type" value="Genomic_DNA"/>
</dbReference>
<comment type="caution">
    <text evidence="8">The sequence shown here is derived from an EMBL/GenBank/DDBJ whole genome shotgun (WGS) entry which is preliminary data.</text>
</comment>
<evidence type="ECO:0000256" key="6">
    <source>
        <dbReference type="SAM" id="SignalP"/>
    </source>
</evidence>
<dbReference type="OrthoDB" id="1934652at2759"/>
<reference evidence="8 9" key="1">
    <citation type="submission" date="2020-10" db="EMBL/GenBank/DDBJ databases">
        <title>Plant Genome Project.</title>
        <authorList>
            <person name="Zhang R.-G."/>
        </authorList>
    </citation>
    <scope>NUCLEOTIDE SEQUENCE [LARGE SCALE GENOMIC DNA]</scope>
    <source>
        <strain evidence="8">FAFU-HL-1</strain>
        <tissue evidence="8">Leaf</tissue>
    </source>
</reference>
<evidence type="ECO:0000256" key="5">
    <source>
        <dbReference type="ARBA" id="ARBA00082491"/>
    </source>
</evidence>
<evidence type="ECO:0000256" key="3">
    <source>
        <dbReference type="ARBA" id="ARBA00023157"/>
    </source>
</evidence>
<dbReference type="PROSITE" id="PS51485">
    <property type="entry name" value="PHYTOCYANIN"/>
    <property type="match status" value="1"/>
</dbReference>
<sequence>MNIPIIATIVVLIFQQCYIAQASGPVNYVVGDDLGWAVEGNPESWTRGKKFYAGDILEFKYDTDEANVVVVEKKDHDDCTVSDTSVFYTSGDDKIQLVFGANYFICSDLPNQCAIGMKLAINATSRPPRSLRVH</sequence>
<evidence type="ECO:0000259" key="7">
    <source>
        <dbReference type="PROSITE" id="PS51485"/>
    </source>
</evidence>
<evidence type="ECO:0000313" key="8">
    <source>
        <dbReference type="EMBL" id="KAF9678954.1"/>
    </source>
</evidence>
<protein>
    <recommendedName>
        <fullName evidence="4">Basic blue protein</fullName>
    </recommendedName>
    <alternativeName>
        <fullName evidence="5">Plantacyanin</fullName>
    </alternativeName>
</protein>
<dbReference type="InterPro" id="IPR008972">
    <property type="entry name" value="Cupredoxin"/>
</dbReference>
<dbReference type="GO" id="GO:0009055">
    <property type="term" value="F:electron transfer activity"/>
    <property type="evidence" value="ECO:0007669"/>
    <property type="project" value="InterPro"/>
</dbReference>
<evidence type="ECO:0000256" key="1">
    <source>
        <dbReference type="ARBA" id="ARBA00022723"/>
    </source>
</evidence>
<dbReference type="Gene3D" id="2.60.40.420">
    <property type="entry name" value="Cupredoxins - blue copper proteins"/>
    <property type="match status" value="1"/>
</dbReference>
<feature type="signal peptide" evidence="6">
    <location>
        <begin position="1"/>
        <end position="22"/>
    </location>
</feature>
<evidence type="ECO:0000313" key="9">
    <source>
        <dbReference type="Proteomes" id="UP000657918"/>
    </source>
</evidence>
<accession>A0A835JZU3</accession>
<dbReference type="FunFam" id="2.60.40.420:FF:000013">
    <property type="entry name" value="basic blue protein-like"/>
    <property type="match status" value="1"/>
</dbReference>
<organism evidence="8 9">
    <name type="scientific">Salix dunnii</name>
    <dbReference type="NCBI Taxonomy" id="1413687"/>
    <lineage>
        <taxon>Eukaryota</taxon>
        <taxon>Viridiplantae</taxon>
        <taxon>Streptophyta</taxon>
        <taxon>Embryophyta</taxon>
        <taxon>Tracheophyta</taxon>
        <taxon>Spermatophyta</taxon>
        <taxon>Magnoliopsida</taxon>
        <taxon>eudicotyledons</taxon>
        <taxon>Gunneridae</taxon>
        <taxon>Pentapetalae</taxon>
        <taxon>rosids</taxon>
        <taxon>fabids</taxon>
        <taxon>Malpighiales</taxon>
        <taxon>Salicaceae</taxon>
        <taxon>Saliceae</taxon>
        <taxon>Salix</taxon>
    </lineage>
</organism>
<dbReference type="GO" id="GO:0005886">
    <property type="term" value="C:plasma membrane"/>
    <property type="evidence" value="ECO:0007669"/>
    <property type="project" value="TreeGrafter"/>
</dbReference>
<feature type="domain" description="Phytocyanin" evidence="7">
    <location>
        <begin position="26"/>
        <end position="125"/>
    </location>
</feature>
<dbReference type="AlphaFoldDB" id="A0A835JZU3"/>
<keyword evidence="6" id="KW-0732">Signal</keyword>
<evidence type="ECO:0000256" key="2">
    <source>
        <dbReference type="ARBA" id="ARBA00023008"/>
    </source>
</evidence>
<dbReference type="InterPro" id="IPR003245">
    <property type="entry name" value="Phytocyanin_dom"/>
</dbReference>
<keyword evidence="3" id="KW-1015">Disulfide bond</keyword>
<dbReference type="SUPFAM" id="SSF49503">
    <property type="entry name" value="Cupredoxins"/>
    <property type="match status" value="1"/>
</dbReference>
<feature type="chain" id="PRO_5032446613" description="Basic blue protein" evidence="6">
    <location>
        <begin position="23"/>
        <end position="134"/>
    </location>
</feature>
<evidence type="ECO:0000256" key="4">
    <source>
        <dbReference type="ARBA" id="ARBA00071970"/>
    </source>
</evidence>
<keyword evidence="2" id="KW-0186">Copper</keyword>